<dbReference type="GO" id="GO:0043565">
    <property type="term" value="F:sequence-specific DNA binding"/>
    <property type="evidence" value="ECO:0007669"/>
    <property type="project" value="TreeGrafter"/>
</dbReference>
<dbReference type="InterPro" id="IPR058163">
    <property type="entry name" value="LysR-type_TF_proteobact-type"/>
</dbReference>
<evidence type="ECO:0000256" key="3">
    <source>
        <dbReference type="ARBA" id="ARBA00023125"/>
    </source>
</evidence>
<evidence type="ECO:0000256" key="2">
    <source>
        <dbReference type="ARBA" id="ARBA00023015"/>
    </source>
</evidence>
<feature type="domain" description="HTH lysR-type" evidence="5">
    <location>
        <begin position="4"/>
        <end position="61"/>
    </location>
</feature>
<dbReference type="CDD" id="cd08432">
    <property type="entry name" value="PBP2_GcdR_TrpI_HvrB_AmpR_like"/>
    <property type="match status" value="1"/>
</dbReference>
<reference evidence="6 7" key="1">
    <citation type="submission" date="2018-05" db="EMBL/GenBank/DDBJ databases">
        <title>Genomic Encyclopedia of Type Strains, Phase IV (KMG-IV): sequencing the most valuable type-strain genomes for metagenomic binning, comparative biology and taxonomic classification.</title>
        <authorList>
            <person name="Goeker M."/>
        </authorList>
    </citation>
    <scope>NUCLEOTIDE SEQUENCE [LARGE SCALE GENOMIC DNA]</scope>
    <source>
        <strain evidence="6 7">DSM 19792</strain>
    </source>
</reference>
<dbReference type="SUPFAM" id="SSF46785">
    <property type="entry name" value="Winged helix' DNA-binding domain"/>
    <property type="match status" value="1"/>
</dbReference>
<gene>
    <name evidence="6" type="ORF">DFR42_11569</name>
</gene>
<keyword evidence="3" id="KW-0238">DNA-binding</keyword>
<dbReference type="AlphaFoldDB" id="A0A318IQN8"/>
<keyword evidence="4" id="KW-0804">Transcription</keyword>
<comment type="caution">
    <text evidence="6">The sequence shown here is derived from an EMBL/GenBank/DDBJ whole genome shotgun (WGS) entry which is preliminary data.</text>
</comment>
<evidence type="ECO:0000313" key="7">
    <source>
        <dbReference type="Proteomes" id="UP000247792"/>
    </source>
</evidence>
<evidence type="ECO:0000256" key="4">
    <source>
        <dbReference type="ARBA" id="ARBA00023163"/>
    </source>
</evidence>
<keyword evidence="7" id="KW-1185">Reference proteome</keyword>
<evidence type="ECO:0000259" key="5">
    <source>
        <dbReference type="PROSITE" id="PS50931"/>
    </source>
</evidence>
<dbReference type="Proteomes" id="UP000247792">
    <property type="component" value="Unassembled WGS sequence"/>
</dbReference>
<sequence length="311" mass="34353">MMRIPLQFLPAFRAAAQLQSLRAAASLLNLTPSAISQQISALEQQLGFALFERQGRRVLLNAAGKIFLQSVDAALDGLEAGARAARAGESAGADTVLRLTVVPSFAQRWLLPRIGHWRERHPHIRLSIEATQQSRDLQSQDLHAGIRFGNGHWQGLEAEMLSDLDLPLLVVGSPLAARRLKDCTPEQIAREPLLGDPLVWQRWLDAAGIKGKVVPVASFAETGLMLQAAEHDLGLALARGVYTVDALANGNLVQVSQVIARHDLRQRYYLVYPPALRNWAPLLHLRTWLFEELQESRKQMVAMGIMPVSLS</sequence>
<comment type="similarity">
    <text evidence="1">Belongs to the LysR transcriptional regulatory family.</text>
</comment>
<name>A0A318IQN8_9BURK</name>
<evidence type="ECO:0000256" key="1">
    <source>
        <dbReference type="ARBA" id="ARBA00009437"/>
    </source>
</evidence>
<accession>A0A318IQN8</accession>
<dbReference type="InterPro" id="IPR036390">
    <property type="entry name" value="WH_DNA-bd_sf"/>
</dbReference>
<keyword evidence="2" id="KW-0805">Transcription regulation</keyword>
<dbReference type="Gene3D" id="1.10.10.10">
    <property type="entry name" value="Winged helix-like DNA-binding domain superfamily/Winged helix DNA-binding domain"/>
    <property type="match status" value="1"/>
</dbReference>
<proteinExistence type="inferred from homology"/>
<dbReference type="PANTHER" id="PTHR30537:SF79">
    <property type="entry name" value="TRANSCRIPTIONAL REGULATOR-RELATED"/>
    <property type="match status" value="1"/>
</dbReference>
<dbReference type="EMBL" id="QJKB01000015">
    <property type="protein sequence ID" value="PXX37819.1"/>
    <property type="molecule type" value="Genomic_DNA"/>
</dbReference>
<dbReference type="Pfam" id="PF00126">
    <property type="entry name" value="HTH_1"/>
    <property type="match status" value="1"/>
</dbReference>
<dbReference type="GO" id="GO:0003700">
    <property type="term" value="F:DNA-binding transcription factor activity"/>
    <property type="evidence" value="ECO:0007669"/>
    <property type="project" value="InterPro"/>
</dbReference>
<dbReference type="Gene3D" id="3.40.190.10">
    <property type="entry name" value="Periplasmic binding protein-like II"/>
    <property type="match status" value="2"/>
</dbReference>
<organism evidence="6 7">
    <name type="scientific">Undibacterium pigrum</name>
    <dbReference type="NCBI Taxonomy" id="401470"/>
    <lineage>
        <taxon>Bacteria</taxon>
        <taxon>Pseudomonadati</taxon>
        <taxon>Pseudomonadota</taxon>
        <taxon>Betaproteobacteria</taxon>
        <taxon>Burkholderiales</taxon>
        <taxon>Oxalobacteraceae</taxon>
        <taxon>Undibacterium</taxon>
    </lineage>
</organism>
<dbReference type="GO" id="GO:0006351">
    <property type="term" value="P:DNA-templated transcription"/>
    <property type="evidence" value="ECO:0007669"/>
    <property type="project" value="TreeGrafter"/>
</dbReference>
<dbReference type="InterPro" id="IPR000847">
    <property type="entry name" value="LysR_HTH_N"/>
</dbReference>
<protein>
    <submittedName>
        <fullName evidence="6">LysR family glycine cleavage system transcriptional activator</fullName>
    </submittedName>
</protein>
<dbReference type="InterPro" id="IPR005119">
    <property type="entry name" value="LysR_subst-bd"/>
</dbReference>
<evidence type="ECO:0000313" key="6">
    <source>
        <dbReference type="EMBL" id="PXX37819.1"/>
    </source>
</evidence>
<dbReference type="Pfam" id="PF03466">
    <property type="entry name" value="LysR_substrate"/>
    <property type="match status" value="1"/>
</dbReference>
<dbReference type="PROSITE" id="PS50931">
    <property type="entry name" value="HTH_LYSR"/>
    <property type="match status" value="1"/>
</dbReference>
<dbReference type="RefSeq" id="WP_342766870.1">
    <property type="nucleotide sequence ID" value="NZ_QJKB01000015.1"/>
</dbReference>
<dbReference type="PRINTS" id="PR00039">
    <property type="entry name" value="HTHLYSR"/>
</dbReference>
<dbReference type="PANTHER" id="PTHR30537">
    <property type="entry name" value="HTH-TYPE TRANSCRIPTIONAL REGULATOR"/>
    <property type="match status" value="1"/>
</dbReference>
<dbReference type="SUPFAM" id="SSF53850">
    <property type="entry name" value="Periplasmic binding protein-like II"/>
    <property type="match status" value="1"/>
</dbReference>
<dbReference type="InterPro" id="IPR036388">
    <property type="entry name" value="WH-like_DNA-bd_sf"/>
</dbReference>